<feature type="transmembrane region" description="Helical" evidence="1">
    <location>
        <begin position="138"/>
        <end position="163"/>
    </location>
</feature>
<keyword evidence="1" id="KW-1133">Transmembrane helix</keyword>
<evidence type="ECO:0000256" key="1">
    <source>
        <dbReference type="SAM" id="Phobius"/>
    </source>
</evidence>
<keyword evidence="1" id="KW-0472">Membrane</keyword>
<keyword evidence="1" id="KW-0812">Transmembrane</keyword>
<dbReference type="AlphaFoldDB" id="A0AAV5TJG3"/>
<sequence length="427" mass="47284">LYSLQFSVMGKSKANKKSRKNAEAVSDVASSTRIAINNGAKQAAHNNQQPGLKSAQSMLTLSRMDREKVVIWRRPFTTLYYAVAESVRLVSEGIGSLLQYRILLSVLTAFAAVATYAYVTPGPHQEYVGLVASKLVWWSWWILLGIMSSIGLGSGMHTFLLYLGPHMAAVTLAAFECNSLDFPEPPYPESIVCPSTATGIAITLWNIIAKVRVEAVLWGAGTAIGELPPYLMARAARLSGNEPDDDEYKEVIELLEKDSGEMTLMDRGKALMEKTVSKLGFFGILACASFPNPLYDLVNIACGHALVPFWTYFGATFIGKSVVKMHLQMFFVVLIFSAHHVERVLHWLEEIPEIGSKLRGPLEDFLAKQKKSLHEPGANVEDTNNIVSDLMGLLVTAMIFYFLVTLINGLAQSYHKRLYERTKAKNK</sequence>
<reference evidence="2" key="1">
    <citation type="submission" date="2023-10" db="EMBL/GenBank/DDBJ databases">
        <title>Genome assembly of Pristionchus species.</title>
        <authorList>
            <person name="Yoshida K."/>
            <person name="Sommer R.J."/>
        </authorList>
    </citation>
    <scope>NUCLEOTIDE SEQUENCE</scope>
    <source>
        <strain evidence="2">RS0144</strain>
    </source>
</reference>
<feature type="transmembrane region" description="Helical" evidence="1">
    <location>
        <begin position="390"/>
        <end position="411"/>
    </location>
</feature>
<feature type="non-terminal residue" evidence="2">
    <location>
        <position position="1"/>
    </location>
</feature>
<name>A0AAV5TJG3_9BILA</name>
<protein>
    <recommendedName>
        <fullName evidence="4">Vacuole membrane protein 1</fullName>
    </recommendedName>
</protein>
<gene>
    <name evidence="2" type="ORF">PENTCL1PPCAC_16399</name>
</gene>
<evidence type="ECO:0000313" key="2">
    <source>
        <dbReference type="EMBL" id="GMS94224.1"/>
    </source>
</evidence>
<accession>A0AAV5TJG3</accession>
<dbReference type="EMBL" id="BTSX01000004">
    <property type="protein sequence ID" value="GMS94224.1"/>
    <property type="molecule type" value="Genomic_DNA"/>
</dbReference>
<evidence type="ECO:0008006" key="4">
    <source>
        <dbReference type="Google" id="ProtNLM"/>
    </source>
</evidence>
<feature type="transmembrane region" description="Helical" evidence="1">
    <location>
        <begin position="297"/>
        <end position="318"/>
    </location>
</feature>
<keyword evidence="3" id="KW-1185">Reference proteome</keyword>
<organism evidence="2 3">
    <name type="scientific">Pristionchus entomophagus</name>
    <dbReference type="NCBI Taxonomy" id="358040"/>
    <lineage>
        <taxon>Eukaryota</taxon>
        <taxon>Metazoa</taxon>
        <taxon>Ecdysozoa</taxon>
        <taxon>Nematoda</taxon>
        <taxon>Chromadorea</taxon>
        <taxon>Rhabditida</taxon>
        <taxon>Rhabditina</taxon>
        <taxon>Diplogasteromorpha</taxon>
        <taxon>Diplogasteroidea</taxon>
        <taxon>Neodiplogasteridae</taxon>
        <taxon>Pristionchus</taxon>
    </lineage>
</organism>
<proteinExistence type="predicted"/>
<dbReference type="Proteomes" id="UP001432027">
    <property type="component" value="Unassembled WGS sequence"/>
</dbReference>
<feature type="transmembrane region" description="Helical" evidence="1">
    <location>
        <begin position="98"/>
        <end position="118"/>
    </location>
</feature>
<evidence type="ECO:0000313" key="3">
    <source>
        <dbReference type="Proteomes" id="UP001432027"/>
    </source>
</evidence>
<comment type="caution">
    <text evidence="2">The sequence shown here is derived from an EMBL/GenBank/DDBJ whole genome shotgun (WGS) entry which is preliminary data.</text>
</comment>